<dbReference type="EMBL" id="JBJQOH010000003">
    <property type="protein sequence ID" value="KAL3692737.1"/>
    <property type="molecule type" value="Genomic_DNA"/>
</dbReference>
<organism evidence="2 3">
    <name type="scientific">Riccia sorocarpa</name>
    <dbReference type="NCBI Taxonomy" id="122646"/>
    <lineage>
        <taxon>Eukaryota</taxon>
        <taxon>Viridiplantae</taxon>
        <taxon>Streptophyta</taxon>
        <taxon>Embryophyta</taxon>
        <taxon>Marchantiophyta</taxon>
        <taxon>Marchantiopsida</taxon>
        <taxon>Marchantiidae</taxon>
        <taxon>Marchantiales</taxon>
        <taxon>Ricciaceae</taxon>
        <taxon>Riccia</taxon>
    </lineage>
</organism>
<gene>
    <name evidence="2" type="ORF">R1sor_006388</name>
</gene>
<sequence length="243" mass="28853">MEDLEGEGIDQKIDEAWGNHPASVTDPRIRWDLAWKRMMSVLKTERRSKRSNNLNKEELLKELSKWREVLLADNSQENRTGFRMTRDLLQEVDREEAKLWRKRSQSKWIREGDTPSRYFFAIWKAKIWHETIKTLLLDKGETTEDPKKILETVDDFYTHLLRKKLSRKEPHNSGQRCCRRFNPRKTTLNPDQHDPRHREESSKNTHTGLDAPTEMVQEIQNSLRARHHRDTPYAADGRRTAAS</sequence>
<proteinExistence type="predicted"/>
<protein>
    <submittedName>
        <fullName evidence="2">Uncharacterized protein</fullName>
    </submittedName>
</protein>
<evidence type="ECO:0000313" key="2">
    <source>
        <dbReference type="EMBL" id="KAL3692737.1"/>
    </source>
</evidence>
<evidence type="ECO:0000256" key="1">
    <source>
        <dbReference type="SAM" id="MobiDB-lite"/>
    </source>
</evidence>
<dbReference type="Proteomes" id="UP001633002">
    <property type="component" value="Unassembled WGS sequence"/>
</dbReference>
<feature type="region of interest" description="Disordered" evidence="1">
    <location>
        <begin position="167"/>
        <end position="243"/>
    </location>
</feature>
<name>A0ABD3HQ96_9MARC</name>
<accession>A0ABD3HQ96</accession>
<dbReference type="AlphaFoldDB" id="A0ABD3HQ96"/>
<evidence type="ECO:0000313" key="3">
    <source>
        <dbReference type="Proteomes" id="UP001633002"/>
    </source>
</evidence>
<keyword evidence="3" id="KW-1185">Reference proteome</keyword>
<reference evidence="2 3" key="1">
    <citation type="submission" date="2024-09" db="EMBL/GenBank/DDBJ databases">
        <title>Chromosome-scale assembly of Riccia sorocarpa.</title>
        <authorList>
            <person name="Paukszto L."/>
        </authorList>
    </citation>
    <scope>NUCLEOTIDE SEQUENCE [LARGE SCALE GENOMIC DNA]</scope>
    <source>
        <strain evidence="2">LP-2024</strain>
        <tissue evidence="2">Aerial parts of the thallus</tissue>
    </source>
</reference>
<feature type="compositionally biased region" description="Basic and acidic residues" evidence="1">
    <location>
        <begin position="191"/>
        <end position="203"/>
    </location>
</feature>
<comment type="caution">
    <text evidence="2">The sequence shown here is derived from an EMBL/GenBank/DDBJ whole genome shotgun (WGS) entry which is preliminary data.</text>
</comment>